<gene>
    <name evidence="2" type="ORF">L0U88_07475</name>
</gene>
<accession>A0ABS9BFI2</accession>
<reference evidence="2 3" key="1">
    <citation type="submission" date="2022-01" db="EMBL/GenBank/DDBJ databases">
        <title>Flavihumibacter sp. nov., isolated from sediment of a river.</title>
        <authorList>
            <person name="Liu H."/>
        </authorList>
    </citation>
    <scope>NUCLEOTIDE SEQUENCE [LARGE SCALE GENOMIC DNA]</scope>
    <source>
        <strain evidence="2 3">RY-1</strain>
    </source>
</reference>
<dbReference type="PROSITE" id="PS50035">
    <property type="entry name" value="PLD"/>
    <property type="match status" value="1"/>
</dbReference>
<feature type="domain" description="PLD phosphodiesterase" evidence="1">
    <location>
        <begin position="111"/>
        <end position="138"/>
    </location>
</feature>
<dbReference type="SMART" id="SM00155">
    <property type="entry name" value="PLDc"/>
    <property type="match status" value="2"/>
</dbReference>
<name>A0ABS9BFI2_9BACT</name>
<evidence type="ECO:0000259" key="1">
    <source>
        <dbReference type="PROSITE" id="PS50035"/>
    </source>
</evidence>
<protein>
    <submittedName>
        <fullName evidence="2">Phospholipase D-like domain-containing protein</fullName>
    </submittedName>
</protein>
<evidence type="ECO:0000313" key="2">
    <source>
        <dbReference type="EMBL" id="MCF1714464.1"/>
    </source>
</evidence>
<dbReference type="Pfam" id="PF13091">
    <property type="entry name" value="PLDc_2"/>
    <property type="match status" value="2"/>
</dbReference>
<proteinExistence type="predicted"/>
<dbReference type="RefSeq" id="WP_234865167.1">
    <property type="nucleotide sequence ID" value="NZ_JAKEVY010000002.1"/>
</dbReference>
<dbReference type="InterPro" id="IPR025202">
    <property type="entry name" value="PLD-like_dom"/>
</dbReference>
<sequence>MKKPNPLKGYTSRNRVDLVRGGKAYFETLIRLLDDATHSIHFQMYILDEDETGGEVLEHLCRAAERGVKVYMLVDGYASLHLTKKRIREIRGRGVHFRWFEPLLRARKFYFGRRLHQKVCVVDADTALVGGVNVSNRYNDLPGQTAWLDWAVLVEGEAVEKLYQVCLELWNKAGWGKSKQIQFKLPPHRKALPEENCLVRVRRQDWVRFRTEISSSYMRMMQDAKQEVYMLSSYFLPGRQMRKAMENAVKRGVKIYVIAAGKSDVWMAKEAERYLYRWLLKNKISLFEYQSNVLHGKISCSDGKWATVGSFNINFISAYASIELNLEILDEQFAAKVKQELLEIIEQESVPVTESESQQKYGWAARAWQKTCYTSIRLIFVLFTFYFKQRRN</sequence>
<dbReference type="Gene3D" id="3.30.870.10">
    <property type="entry name" value="Endonuclease Chain A"/>
    <property type="match status" value="2"/>
</dbReference>
<keyword evidence="3" id="KW-1185">Reference proteome</keyword>
<comment type="caution">
    <text evidence="2">The sequence shown here is derived from an EMBL/GenBank/DDBJ whole genome shotgun (WGS) entry which is preliminary data.</text>
</comment>
<dbReference type="PANTHER" id="PTHR21248">
    <property type="entry name" value="CARDIOLIPIN SYNTHASE"/>
    <property type="match status" value="1"/>
</dbReference>
<evidence type="ECO:0000313" key="3">
    <source>
        <dbReference type="Proteomes" id="UP001200145"/>
    </source>
</evidence>
<organism evidence="2 3">
    <name type="scientific">Flavihumibacter fluminis</name>
    <dbReference type="NCBI Taxonomy" id="2909236"/>
    <lineage>
        <taxon>Bacteria</taxon>
        <taxon>Pseudomonadati</taxon>
        <taxon>Bacteroidota</taxon>
        <taxon>Chitinophagia</taxon>
        <taxon>Chitinophagales</taxon>
        <taxon>Chitinophagaceae</taxon>
        <taxon>Flavihumibacter</taxon>
    </lineage>
</organism>
<dbReference type="CDD" id="cd09110">
    <property type="entry name" value="PLDc_CLS_1"/>
    <property type="match status" value="1"/>
</dbReference>
<dbReference type="SUPFAM" id="SSF56024">
    <property type="entry name" value="Phospholipase D/nuclease"/>
    <property type="match status" value="2"/>
</dbReference>
<dbReference type="EMBL" id="JAKEVY010000002">
    <property type="protein sequence ID" value="MCF1714464.1"/>
    <property type="molecule type" value="Genomic_DNA"/>
</dbReference>
<dbReference type="PANTHER" id="PTHR21248:SF22">
    <property type="entry name" value="PHOSPHOLIPASE D"/>
    <property type="match status" value="1"/>
</dbReference>
<dbReference type="InterPro" id="IPR001736">
    <property type="entry name" value="PLipase_D/transphosphatidylase"/>
</dbReference>
<dbReference type="Proteomes" id="UP001200145">
    <property type="component" value="Unassembled WGS sequence"/>
</dbReference>